<accession>A0A1G2HJG5</accession>
<sequence length="253" mass="29315">MKTIILCGGIGTRLKEETEFKPKAMVLIGGKPILWHIMKIYSHYGYNEFILALGYKGEMIKDYFLNQKKFQNDFTLDATTHETMFHNSVGDDFKITFADTGLESNTGERILRVQKYITENDFMLTYGDGLSNINIKELVAFHQKQGLLGTISGVHPYSKYGLIKTDGNNLVESFDEKPLMHDYVSGGFMVFNKKALAYFDNGHEQSGLKKMAAIHQLSIYRHEGFWKAMDTYREMEEFNKLWQDSRPWIVWEK</sequence>
<comment type="caution">
    <text evidence="2">The sequence shown here is derived from an EMBL/GenBank/DDBJ whole genome shotgun (WGS) entry which is preliminary data.</text>
</comment>
<dbReference type="AlphaFoldDB" id="A0A1G2HJG5"/>
<dbReference type="Proteomes" id="UP000178991">
    <property type="component" value="Unassembled WGS sequence"/>
</dbReference>
<dbReference type="InterPro" id="IPR013446">
    <property type="entry name" value="G1P_cyt_trans-like"/>
</dbReference>
<dbReference type="EMBL" id="MHOL01000017">
    <property type="protein sequence ID" value="OGZ62626.1"/>
    <property type="molecule type" value="Genomic_DNA"/>
</dbReference>
<protein>
    <recommendedName>
        <fullName evidence="1">Nucleotidyl transferase domain-containing protein</fullName>
    </recommendedName>
</protein>
<evidence type="ECO:0000259" key="1">
    <source>
        <dbReference type="Pfam" id="PF00483"/>
    </source>
</evidence>
<proteinExistence type="predicted"/>
<dbReference type="InterPro" id="IPR005835">
    <property type="entry name" value="NTP_transferase_dom"/>
</dbReference>
<feature type="domain" description="Nucleotidyl transferase" evidence="1">
    <location>
        <begin position="2"/>
        <end position="199"/>
    </location>
</feature>
<reference evidence="2 3" key="1">
    <citation type="journal article" date="2016" name="Nat. Commun.">
        <title>Thousands of microbial genomes shed light on interconnected biogeochemical processes in an aquifer system.</title>
        <authorList>
            <person name="Anantharaman K."/>
            <person name="Brown C.T."/>
            <person name="Hug L.A."/>
            <person name="Sharon I."/>
            <person name="Castelle C.J."/>
            <person name="Probst A.J."/>
            <person name="Thomas B.C."/>
            <person name="Singh A."/>
            <person name="Wilkins M.J."/>
            <person name="Karaoz U."/>
            <person name="Brodie E.L."/>
            <person name="Williams K.H."/>
            <person name="Hubbard S.S."/>
            <person name="Banfield J.F."/>
        </authorList>
    </citation>
    <scope>NUCLEOTIDE SEQUENCE [LARGE SCALE GENOMIC DNA]</scope>
</reference>
<evidence type="ECO:0000313" key="3">
    <source>
        <dbReference type="Proteomes" id="UP000178991"/>
    </source>
</evidence>
<dbReference type="InterPro" id="IPR029044">
    <property type="entry name" value="Nucleotide-diphossugar_trans"/>
</dbReference>
<dbReference type="Pfam" id="PF00483">
    <property type="entry name" value="NTP_transferase"/>
    <property type="match status" value="1"/>
</dbReference>
<gene>
    <name evidence="2" type="ORF">A2639_02660</name>
</gene>
<evidence type="ECO:0000313" key="2">
    <source>
        <dbReference type="EMBL" id="OGZ62626.1"/>
    </source>
</evidence>
<dbReference type="SUPFAM" id="SSF53448">
    <property type="entry name" value="Nucleotide-diphospho-sugar transferases"/>
    <property type="match status" value="1"/>
</dbReference>
<dbReference type="PANTHER" id="PTHR47183">
    <property type="entry name" value="GLUCOSE-1-PHOSPHATE CYTIDYLYLTRANSFERASE-RELATED"/>
    <property type="match status" value="1"/>
</dbReference>
<dbReference type="Gene3D" id="3.90.550.10">
    <property type="entry name" value="Spore Coat Polysaccharide Biosynthesis Protein SpsA, Chain A"/>
    <property type="match status" value="1"/>
</dbReference>
<dbReference type="GO" id="GO:0047343">
    <property type="term" value="F:glucose-1-phosphate cytidylyltransferase activity"/>
    <property type="evidence" value="ECO:0007669"/>
    <property type="project" value="InterPro"/>
</dbReference>
<dbReference type="PANTHER" id="PTHR47183:SF2">
    <property type="entry name" value="GLUCOSE-1-PHOSPHATE CYTIDYLYLTRANSFERASE-RELATED"/>
    <property type="match status" value="1"/>
</dbReference>
<name>A0A1G2HJG5_9BACT</name>
<organism evidence="2 3">
    <name type="scientific">Candidatus Staskawiczbacteria bacterium RIFCSPHIGHO2_01_FULL_34_27</name>
    <dbReference type="NCBI Taxonomy" id="1802199"/>
    <lineage>
        <taxon>Bacteria</taxon>
        <taxon>Candidatus Staskawicziibacteriota</taxon>
    </lineage>
</organism>